<evidence type="ECO:0000259" key="4">
    <source>
        <dbReference type="PROSITE" id="PS50956"/>
    </source>
</evidence>
<dbReference type="SUPFAM" id="SSF54909">
    <property type="entry name" value="Dimeric alpha+beta barrel"/>
    <property type="match status" value="1"/>
</dbReference>
<dbReference type="Proteomes" id="UP000471298">
    <property type="component" value="Unassembled WGS sequence"/>
</dbReference>
<dbReference type="InterPro" id="IPR011008">
    <property type="entry name" value="Dimeric_a/b-barrel"/>
</dbReference>
<dbReference type="SMART" id="SM00344">
    <property type="entry name" value="HTH_ASNC"/>
    <property type="match status" value="1"/>
</dbReference>
<comment type="caution">
    <text evidence="5">The sequence shown here is derived from an EMBL/GenBank/DDBJ whole genome shotgun (WGS) entry which is preliminary data.</text>
</comment>
<dbReference type="SUPFAM" id="SSF46785">
    <property type="entry name" value="Winged helix' DNA-binding domain"/>
    <property type="match status" value="1"/>
</dbReference>
<evidence type="ECO:0000256" key="2">
    <source>
        <dbReference type="ARBA" id="ARBA00023125"/>
    </source>
</evidence>
<dbReference type="Gene3D" id="1.10.10.10">
    <property type="entry name" value="Winged helix-like DNA-binding domain superfamily/Winged helix DNA-binding domain"/>
    <property type="match status" value="1"/>
</dbReference>
<dbReference type="AlphaFoldDB" id="A0A6N7EY03"/>
<dbReference type="Pfam" id="PF13412">
    <property type="entry name" value="HTH_24"/>
    <property type="match status" value="1"/>
</dbReference>
<dbReference type="PANTHER" id="PTHR30154">
    <property type="entry name" value="LEUCINE-RESPONSIVE REGULATORY PROTEIN"/>
    <property type="match status" value="1"/>
</dbReference>
<proteinExistence type="predicted"/>
<dbReference type="PROSITE" id="PS50956">
    <property type="entry name" value="HTH_ASNC_2"/>
    <property type="match status" value="1"/>
</dbReference>
<dbReference type="InterPro" id="IPR011991">
    <property type="entry name" value="ArsR-like_HTH"/>
</dbReference>
<protein>
    <submittedName>
        <fullName evidence="5">Winged helix-turn-helix transcriptional regulator</fullName>
    </submittedName>
</protein>
<evidence type="ECO:0000313" key="6">
    <source>
        <dbReference type="Proteomes" id="UP000471298"/>
    </source>
</evidence>
<dbReference type="InterPro" id="IPR036390">
    <property type="entry name" value="WH_DNA-bd_sf"/>
</dbReference>
<dbReference type="InterPro" id="IPR000485">
    <property type="entry name" value="AsnC-type_HTH_dom"/>
</dbReference>
<dbReference type="Pfam" id="PF01037">
    <property type="entry name" value="AsnC_trans_reg"/>
    <property type="match status" value="1"/>
</dbReference>
<dbReference type="RefSeq" id="WP_152809835.1">
    <property type="nucleotide sequence ID" value="NZ_WHNW01000004.1"/>
</dbReference>
<keyword evidence="3" id="KW-0804">Transcription</keyword>
<organism evidence="5 6">
    <name type="scientific">Ostreibacterium oceani</name>
    <dbReference type="NCBI Taxonomy" id="2654998"/>
    <lineage>
        <taxon>Bacteria</taxon>
        <taxon>Pseudomonadati</taxon>
        <taxon>Pseudomonadota</taxon>
        <taxon>Gammaproteobacteria</taxon>
        <taxon>Cardiobacteriales</taxon>
        <taxon>Ostreibacteriaceae</taxon>
        <taxon>Ostreibacterium</taxon>
    </lineage>
</organism>
<keyword evidence="6" id="KW-1185">Reference proteome</keyword>
<dbReference type="InterPro" id="IPR019888">
    <property type="entry name" value="Tscrpt_reg_AsnC-like"/>
</dbReference>
<dbReference type="CDD" id="cd00090">
    <property type="entry name" value="HTH_ARSR"/>
    <property type="match status" value="1"/>
</dbReference>
<sequence length="161" mass="18297">MIKLDQRDLAILRILQDEGRITKTALAERIHLSPAPCWDRLKRLENAGIITGYGAKICLDKLGVHTTVFLQAEISSHQSQDFSRFEDYIAQHQAISECWAIGGGFDYLLKIDVPTIDSYQQLVDTMLNANIGLKRYYTYIVTKRIKSKTALPLDFLPVPDE</sequence>
<reference evidence="5 6" key="1">
    <citation type="submission" date="2019-10" db="EMBL/GenBank/DDBJ databases">
        <title>Cardiobacteriales fam. a chemoheterotrophic member of the order Cardiobacteriales, and proposal of Cardiobacteriales fam. nov.</title>
        <authorList>
            <person name="Wang C."/>
        </authorList>
    </citation>
    <scope>NUCLEOTIDE SEQUENCE [LARGE SCALE GENOMIC DNA]</scope>
    <source>
        <strain evidence="5 6">ML27</strain>
    </source>
</reference>
<dbReference type="GO" id="GO:0043565">
    <property type="term" value="F:sequence-specific DNA binding"/>
    <property type="evidence" value="ECO:0007669"/>
    <property type="project" value="InterPro"/>
</dbReference>
<evidence type="ECO:0000256" key="3">
    <source>
        <dbReference type="ARBA" id="ARBA00023163"/>
    </source>
</evidence>
<dbReference type="InterPro" id="IPR019887">
    <property type="entry name" value="Tscrpt_reg_AsnC/Lrp_C"/>
</dbReference>
<dbReference type="InterPro" id="IPR036388">
    <property type="entry name" value="WH-like_DNA-bd_sf"/>
</dbReference>
<dbReference type="PRINTS" id="PR00033">
    <property type="entry name" value="HTHASNC"/>
</dbReference>
<keyword evidence="2" id="KW-0238">DNA-binding</keyword>
<dbReference type="Gene3D" id="3.30.70.920">
    <property type="match status" value="1"/>
</dbReference>
<dbReference type="EMBL" id="WHNW01000004">
    <property type="protein sequence ID" value="MPV86007.1"/>
    <property type="molecule type" value="Genomic_DNA"/>
</dbReference>
<keyword evidence="1" id="KW-0805">Transcription regulation</keyword>
<feature type="domain" description="HTH asnC-type" evidence="4">
    <location>
        <begin position="4"/>
        <end position="65"/>
    </location>
</feature>
<evidence type="ECO:0000256" key="1">
    <source>
        <dbReference type="ARBA" id="ARBA00023015"/>
    </source>
</evidence>
<name>A0A6N7EY03_9GAMM</name>
<gene>
    <name evidence="5" type="ORF">GCU85_04585</name>
</gene>
<dbReference type="PANTHER" id="PTHR30154:SF34">
    <property type="entry name" value="TRANSCRIPTIONAL REGULATOR AZLB"/>
    <property type="match status" value="1"/>
</dbReference>
<dbReference type="GO" id="GO:0043200">
    <property type="term" value="P:response to amino acid"/>
    <property type="evidence" value="ECO:0007669"/>
    <property type="project" value="TreeGrafter"/>
</dbReference>
<evidence type="ECO:0000313" key="5">
    <source>
        <dbReference type="EMBL" id="MPV86007.1"/>
    </source>
</evidence>
<dbReference type="GO" id="GO:0006355">
    <property type="term" value="P:regulation of DNA-templated transcription"/>
    <property type="evidence" value="ECO:0007669"/>
    <property type="project" value="UniProtKB-ARBA"/>
</dbReference>
<accession>A0A6N7EY03</accession>
<dbReference type="GO" id="GO:0005829">
    <property type="term" value="C:cytosol"/>
    <property type="evidence" value="ECO:0007669"/>
    <property type="project" value="TreeGrafter"/>
</dbReference>
<dbReference type="InParanoid" id="A0A6N7EY03"/>